<accession>A0A0X3NF04</accession>
<feature type="non-terminal residue" evidence="7">
    <location>
        <position position="1"/>
    </location>
</feature>
<dbReference type="Pfam" id="PF03178">
    <property type="entry name" value="CPSF_A"/>
    <property type="match status" value="1"/>
</dbReference>
<comment type="subcellular location">
    <subcellularLocation>
        <location evidence="1">Nucleus</location>
    </subcellularLocation>
</comment>
<feature type="region of interest" description="Disordered" evidence="3">
    <location>
        <begin position="398"/>
        <end position="427"/>
    </location>
</feature>
<feature type="compositionally biased region" description="Polar residues" evidence="3">
    <location>
        <begin position="406"/>
        <end position="425"/>
    </location>
</feature>
<evidence type="ECO:0000256" key="3">
    <source>
        <dbReference type="SAM" id="MobiDB-lite"/>
    </source>
</evidence>
<protein>
    <submittedName>
        <fullName evidence="7">Cleavage and polyadenylation specificity factor subunit 1</fullName>
    </submittedName>
</protein>
<dbReference type="GO" id="GO:0005634">
    <property type="term" value="C:nucleus"/>
    <property type="evidence" value="ECO:0007669"/>
    <property type="project" value="UniProtKB-SubCell"/>
</dbReference>
<dbReference type="InterPro" id="IPR018846">
    <property type="entry name" value="Beta-prop_RSE1/DDB1/CPSF1_1st"/>
</dbReference>
<dbReference type="InterPro" id="IPR058543">
    <property type="entry name" value="Beta-prop_RSE1/DDB1/CPSF1_2nd"/>
</dbReference>
<reference evidence="7" key="1">
    <citation type="submission" date="2016-01" db="EMBL/GenBank/DDBJ databases">
        <title>Reference transcriptome for the parasite Schistocephalus solidus: insights into the molecular evolution of parasitism.</title>
        <authorList>
            <person name="Hebert F.O."/>
            <person name="Grambauer S."/>
            <person name="Barber I."/>
            <person name="Landry C.R."/>
            <person name="Aubin-Horth N."/>
        </authorList>
    </citation>
    <scope>NUCLEOTIDE SEQUENCE</scope>
</reference>
<feature type="region of interest" description="Disordered" evidence="3">
    <location>
        <begin position="577"/>
        <end position="696"/>
    </location>
</feature>
<dbReference type="GO" id="GO:0003676">
    <property type="term" value="F:nucleic acid binding"/>
    <property type="evidence" value="ECO:0007669"/>
    <property type="project" value="InterPro"/>
</dbReference>
<dbReference type="InterPro" id="IPR015943">
    <property type="entry name" value="WD40/YVTN_repeat-like_dom_sf"/>
</dbReference>
<dbReference type="InterPro" id="IPR050358">
    <property type="entry name" value="RSE1/DDB1/CFT1"/>
</dbReference>
<dbReference type="EMBL" id="GEEE01024644">
    <property type="protein sequence ID" value="JAP38581.1"/>
    <property type="molecule type" value="Transcribed_RNA"/>
</dbReference>
<evidence type="ECO:0000256" key="1">
    <source>
        <dbReference type="ARBA" id="ARBA00004123"/>
    </source>
</evidence>
<feature type="non-terminal residue" evidence="7">
    <location>
        <position position="1593"/>
    </location>
</feature>
<evidence type="ECO:0000259" key="5">
    <source>
        <dbReference type="Pfam" id="PF10433"/>
    </source>
</evidence>
<feature type="region of interest" description="Disordered" evidence="3">
    <location>
        <begin position="1574"/>
        <end position="1593"/>
    </location>
</feature>
<feature type="compositionally biased region" description="Basic and acidic residues" evidence="3">
    <location>
        <begin position="625"/>
        <end position="638"/>
    </location>
</feature>
<sequence>VRGTTIEIYEIKESRNDFRLSFVTSSMLYEEIEDIVVVRFYGHQMDSLLLSFKEAKVAAMTFDIHTYELRTCSLHTYEDLSLKGGRLQFTKTPMLRVDPLQRCAVMLVYDRYLAVLPFRRADALSSAEHLAETPTTPLVEAVWQHKATAPILSTFTTFLSTSTGERINNVIDMKFLYGFYEPTLFVLYEPIGTWAGRVSARRDTCCIVALSLNLQKRTNPVIWFQEQLPFDCHTVIPIPMPVGGVLIIAANSIIYLKQTLPSCGLPLNCYSLLSTDFPLRQEVPACGPLSLDGCCASLLNPTQVLISARGGTFYILTLWLENATNTVTSLVLSEAGTFTPAESITLMDDNLLFIGSSLSDSLLLRYRLTSEKVGFHSRPPVGTLTNGTIFPLADAAPEPKRARLDSTASIGSTSEQPSTATNTMASLDSSSSIKASTNSFHFDDTDVELYGPSIQHQAAQCMDIDMYSFEVLDCLRNIGPMANITAGEVPCLATGHTDPSDEVLTAAQAEMAHIELIASIARPLTAHTPEFQTTDSAVGGGIALLHRSVRAHGLTAFELPEYNSLWSLYGPPVGTFGEKESVKEESEENEKEYHPSVNGTGGTNEAVEDAPMKTDSPDSNASPPAKKESSPQGDKLETETVGDTDTPKENSDGAEVITESKEDKMQQLLPEKNEEMAVASGKQSSTPSPPPASSSAELHSYLLLTREDSTMILEVGEEIVELEVSGFNTTETTVIAANLGRTHYQRSKSPPLGSIDASPSAETAPEELTSLRVGKDYPYILQVSPTSLRLLDGPRLLEHLPLTTEWRIYLASVTDPYVLVGTEDDDLILAALRDTPLLLDETVASRGVYQGSSLLQQAVDYGSVEYGDQALSAAENLPFSRYLELRRPKVDQVSAPQCFCLYHDRSGRLARWLHFNSQKDASLLWLPNQSDFMKNSNVDVDGETQLSALDEEDILLYGEVISTVKKEKVQSTAPILEPASSPSSNQEESLPTTSNRFSPTDLYFAFIVFSNGVLEIYSVPDFTRLYEVQQFSGLPNMLCDSRWMTEDKQATTKPSKIASLLPEVDDMPPAIREISVFPMGTDRDRPVLLVRTTHEVVCYEALCPSPGEALPLTPGNPQVCGISPLRWRRLPIACPLLAPRRLRSDPRITDLQAKLTAKMSMLRPFENIGGHRGVFVCGSQPMWLFATDKGHIRVFPHTIDGVMTSFAALNTATCPSGFVYFTHANEMRLATLPQGYSYEEELGIRSIQLDGRPHFVQYHLESKTYVVVSSHATEARTIFRLNAEGNKEEEEVKRPADCVYPLLDAYKLQVFSPVSPDPNSSPSWEIVPNSLIEFEAFEVVTCLVTAQLASEQTIQGTKDYLALGSNLSYGEEIPVRGRILLIDIIEVVPEPGQPLTRHRVKTVFDGDQKGPVTALASCQGHLVSAVGQKIYIWTLKNGDLIGVAFVDTDLYIHSLLCVKNLVLAADVLKSIQLLRFQASMRVLSVVSRDTASREVFATNFFVDGTKLGFLITDKLGNLVVHSYDPMELASCSGRRLVPRADMRLPSRATTCLRVANRFRHPLLATRLLSAATDGTPADTAATEKRSGGGGGGG</sequence>
<dbReference type="Pfam" id="PF23726">
    <property type="entry name" value="Beta-prop_RSE1_2nd"/>
    <property type="match status" value="1"/>
</dbReference>
<evidence type="ECO:0000256" key="2">
    <source>
        <dbReference type="ARBA" id="ARBA00023242"/>
    </source>
</evidence>
<gene>
    <name evidence="7" type="primary">CPSF1</name>
    <name evidence="7" type="ORF">TR128137</name>
</gene>
<feature type="compositionally biased region" description="Basic and acidic residues" evidence="3">
    <location>
        <begin position="658"/>
        <end position="675"/>
    </location>
</feature>
<evidence type="ECO:0000259" key="6">
    <source>
        <dbReference type="Pfam" id="PF23726"/>
    </source>
</evidence>
<evidence type="ECO:0000313" key="7">
    <source>
        <dbReference type="EMBL" id="JAP38581.1"/>
    </source>
</evidence>
<proteinExistence type="predicted"/>
<dbReference type="Gene3D" id="2.130.10.10">
    <property type="entry name" value="YVTN repeat-like/Quinoprotein amine dehydrogenase"/>
    <property type="match status" value="3"/>
</dbReference>
<name>A0A0X3NF04_SCHSO</name>
<organism evidence="7">
    <name type="scientific">Schistocephalus solidus</name>
    <name type="common">Tapeworm</name>
    <dbReference type="NCBI Taxonomy" id="70667"/>
    <lineage>
        <taxon>Eukaryota</taxon>
        <taxon>Metazoa</taxon>
        <taxon>Spiralia</taxon>
        <taxon>Lophotrochozoa</taxon>
        <taxon>Platyhelminthes</taxon>
        <taxon>Cestoda</taxon>
        <taxon>Eucestoda</taxon>
        <taxon>Diphyllobothriidea</taxon>
        <taxon>Diphyllobothriidae</taxon>
        <taxon>Schistocephalus</taxon>
    </lineage>
</organism>
<feature type="compositionally biased region" description="Polar residues" evidence="3">
    <location>
        <begin position="980"/>
        <end position="994"/>
    </location>
</feature>
<dbReference type="PANTHER" id="PTHR10644">
    <property type="entry name" value="DNA REPAIR/RNA PROCESSING CPSF FAMILY"/>
    <property type="match status" value="1"/>
</dbReference>
<keyword evidence="2" id="KW-0539">Nucleus</keyword>
<feature type="domain" description="RSE1/DDB1/CPSF1 C-terminal" evidence="4">
    <location>
        <begin position="1330"/>
        <end position="1551"/>
    </location>
</feature>
<dbReference type="Pfam" id="PF10433">
    <property type="entry name" value="Beta-prop_RSE1_1st"/>
    <property type="match status" value="1"/>
</dbReference>
<feature type="region of interest" description="Disordered" evidence="3">
    <location>
        <begin position="972"/>
        <end position="994"/>
    </location>
</feature>
<dbReference type="InterPro" id="IPR004871">
    <property type="entry name" value="RSE1/DDB1/CPSF1_C"/>
</dbReference>
<feature type="domain" description="RSE1/DDB1/CPSF1 second beta-propeller" evidence="6">
    <location>
        <begin position="695"/>
        <end position="1232"/>
    </location>
</feature>
<feature type="domain" description="RSE1/DDB1/CPSF1 first beta-propeller" evidence="5">
    <location>
        <begin position="2"/>
        <end position="370"/>
    </location>
</feature>
<evidence type="ECO:0000259" key="4">
    <source>
        <dbReference type="Pfam" id="PF03178"/>
    </source>
</evidence>